<feature type="transmembrane region" description="Helical" evidence="1">
    <location>
        <begin position="32"/>
        <end position="56"/>
    </location>
</feature>
<sequence length="119" mass="12575">MTLPKGFGSGGGGGASRSDVEQMIGRRVENMVGIITLSYLGAFFATMFGTMVGYIYYPWAYASASGHYAMITLTVVEAIGYIFCVKVVEEGTTKRSNGILAAALAGTTAIMLYVALYVS</sequence>
<accession>A0A075GC60</accession>
<evidence type="ECO:0000313" key="2">
    <source>
        <dbReference type="EMBL" id="AIE99606.1"/>
    </source>
</evidence>
<dbReference type="EMBL" id="KF900567">
    <property type="protein sequence ID" value="AIE99606.1"/>
    <property type="molecule type" value="Genomic_DNA"/>
</dbReference>
<proteinExistence type="predicted"/>
<dbReference type="AlphaFoldDB" id="A0A075GC60"/>
<keyword evidence="1" id="KW-0472">Membrane</keyword>
<evidence type="ECO:0000256" key="1">
    <source>
        <dbReference type="SAM" id="Phobius"/>
    </source>
</evidence>
<keyword evidence="1" id="KW-0812">Transmembrane</keyword>
<keyword evidence="1" id="KW-1133">Transmembrane helix</keyword>
<organism evidence="2">
    <name type="scientific">uncultured marine thaumarchaeote KM3_115_A11</name>
    <dbReference type="NCBI Taxonomy" id="1455988"/>
    <lineage>
        <taxon>Archaea</taxon>
        <taxon>Nitrososphaerota</taxon>
        <taxon>environmental samples</taxon>
    </lineage>
</organism>
<feature type="transmembrane region" description="Helical" evidence="1">
    <location>
        <begin position="100"/>
        <end position="118"/>
    </location>
</feature>
<protein>
    <submittedName>
        <fullName evidence="2">Uncharacterized protein</fullName>
    </submittedName>
</protein>
<name>A0A075GC60_9ARCH</name>
<feature type="transmembrane region" description="Helical" evidence="1">
    <location>
        <begin position="68"/>
        <end position="88"/>
    </location>
</feature>
<reference evidence="2" key="1">
    <citation type="journal article" date="2014" name="Genome Biol. Evol.">
        <title>Pangenome evidence for extensive interdomain horizontal transfer affecting lineage core and shell genes in uncultured planktonic thaumarchaeota and euryarchaeota.</title>
        <authorList>
            <person name="Deschamps P."/>
            <person name="Zivanovic Y."/>
            <person name="Moreira D."/>
            <person name="Rodriguez-Valera F."/>
            <person name="Lopez-Garcia P."/>
        </authorList>
    </citation>
    <scope>NUCLEOTIDE SEQUENCE</scope>
</reference>